<keyword evidence="4" id="KW-1185">Reference proteome</keyword>
<proteinExistence type="predicted"/>
<sequence length="158" mass="17288">MRKCKASESIVHAEALGKFNQLVEIRRARLANVTTGLPSVLWWVVAFGALMNIVLIWMQDMEIHVHLILGAVLASILGSVIFLTAELDNPFRGEVSVGPDAITLVYETLMKPDNTSISVEGARLDARAINGRGEAPSFNGANETQRNKSPPTRGHKRD</sequence>
<feature type="region of interest" description="Disordered" evidence="1">
    <location>
        <begin position="132"/>
        <end position="158"/>
    </location>
</feature>
<dbReference type="EMBL" id="FOSN01000028">
    <property type="protein sequence ID" value="SFK84134.1"/>
    <property type="molecule type" value="Genomic_DNA"/>
</dbReference>
<keyword evidence="2" id="KW-0812">Transmembrane</keyword>
<accession>A0A1I4CS70</accession>
<dbReference type="InterPro" id="IPR025333">
    <property type="entry name" value="DUF4239"/>
</dbReference>
<protein>
    <submittedName>
        <fullName evidence="3">Uncharacterized protein</fullName>
    </submittedName>
</protein>
<dbReference type="STRING" id="1612308.SAMN05444581_12810"/>
<evidence type="ECO:0000256" key="2">
    <source>
        <dbReference type="SAM" id="Phobius"/>
    </source>
</evidence>
<dbReference type="Proteomes" id="UP000198755">
    <property type="component" value="Unassembled WGS sequence"/>
</dbReference>
<dbReference type="OrthoDB" id="9776669at2"/>
<reference evidence="3 4" key="1">
    <citation type="submission" date="2016-10" db="EMBL/GenBank/DDBJ databases">
        <authorList>
            <person name="de Groot N.N."/>
        </authorList>
    </citation>
    <scope>NUCLEOTIDE SEQUENCE [LARGE SCALE GENOMIC DNA]</scope>
    <source>
        <strain evidence="3 4">NE2</strain>
    </source>
</reference>
<evidence type="ECO:0000313" key="3">
    <source>
        <dbReference type="EMBL" id="SFK84134.1"/>
    </source>
</evidence>
<feature type="compositionally biased region" description="Polar residues" evidence="1">
    <location>
        <begin position="139"/>
        <end position="150"/>
    </location>
</feature>
<evidence type="ECO:0000313" key="4">
    <source>
        <dbReference type="Proteomes" id="UP000198755"/>
    </source>
</evidence>
<feature type="transmembrane region" description="Helical" evidence="2">
    <location>
        <begin position="40"/>
        <end position="58"/>
    </location>
</feature>
<gene>
    <name evidence="3" type="ORF">SAMN05444581_12810</name>
</gene>
<name>A0A1I4CS70_9HYPH</name>
<dbReference type="AlphaFoldDB" id="A0A1I4CS70"/>
<keyword evidence="2" id="KW-1133">Transmembrane helix</keyword>
<keyword evidence="2" id="KW-0472">Membrane</keyword>
<evidence type="ECO:0000256" key="1">
    <source>
        <dbReference type="SAM" id="MobiDB-lite"/>
    </source>
</evidence>
<organism evidence="3 4">
    <name type="scientific">Methylocapsa palsarum</name>
    <dbReference type="NCBI Taxonomy" id="1612308"/>
    <lineage>
        <taxon>Bacteria</taxon>
        <taxon>Pseudomonadati</taxon>
        <taxon>Pseudomonadota</taxon>
        <taxon>Alphaproteobacteria</taxon>
        <taxon>Hyphomicrobiales</taxon>
        <taxon>Beijerinckiaceae</taxon>
        <taxon>Methylocapsa</taxon>
    </lineage>
</organism>
<feature type="transmembrane region" description="Helical" evidence="2">
    <location>
        <begin position="65"/>
        <end position="85"/>
    </location>
</feature>
<dbReference type="Pfam" id="PF14023">
    <property type="entry name" value="Bestrophin-like"/>
    <property type="match status" value="1"/>
</dbReference>